<dbReference type="Gene3D" id="3.40.1350.40">
    <property type="match status" value="1"/>
</dbReference>
<evidence type="ECO:0000313" key="1">
    <source>
        <dbReference type="EMBL" id="GAI83498.1"/>
    </source>
</evidence>
<reference evidence="1" key="1">
    <citation type="journal article" date="2014" name="Front. Microbiol.">
        <title>High frequency of phylogenetically diverse reductive dehalogenase-homologous genes in deep subseafloor sedimentary metagenomes.</title>
        <authorList>
            <person name="Kawai M."/>
            <person name="Futagami T."/>
            <person name="Toyoda A."/>
            <person name="Takaki Y."/>
            <person name="Nishi S."/>
            <person name="Hori S."/>
            <person name="Arai W."/>
            <person name="Tsubouchi T."/>
            <person name="Morono Y."/>
            <person name="Uchiyama I."/>
            <person name="Ito T."/>
            <person name="Fujiyama A."/>
            <person name="Inagaki F."/>
            <person name="Takami H."/>
        </authorList>
    </citation>
    <scope>NUCLEOTIDE SEQUENCE</scope>
    <source>
        <strain evidence="1">Expedition CK06-06</strain>
    </source>
</reference>
<dbReference type="InterPro" id="IPR021107">
    <property type="entry name" value="Restrct_endonuc_II_HinP1I"/>
</dbReference>
<gene>
    <name evidence="1" type="ORF">S12H4_24988</name>
</gene>
<protein>
    <recommendedName>
        <fullName evidence="2">Type II restriction endonuclease</fullName>
    </recommendedName>
</protein>
<evidence type="ECO:0008006" key="2">
    <source>
        <dbReference type="Google" id="ProtNLM"/>
    </source>
</evidence>
<dbReference type="Pfam" id="PF11463">
    <property type="entry name" value="R-HINP1I"/>
    <property type="match status" value="1"/>
</dbReference>
<name>X1RS89_9ZZZZ</name>
<dbReference type="AlphaFoldDB" id="X1RS89"/>
<sequence>RDDLVDFFKKYRIKIVADIIKGEGKFSADWMLVTKYNKSKNETTWTLKDINYTMNVFGGGEIMVTSRGSLRIGRMTMQRKGGDAGRKTASMLQFKISPCDLFKY</sequence>
<organism evidence="1">
    <name type="scientific">marine sediment metagenome</name>
    <dbReference type="NCBI Taxonomy" id="412755"/>
    <lineage>
        <taxon>unclassified sequences</taxon>
        <taxon>metagenomes</taxon>
        <taxon>ecological metagenomes</taxon>
    </lineage>
</organism>
<proteinExistence type="predicted"/>
<comment type="caution">
    <text evidence="1">The sequence shown here is derived from an EMBL/GenBank/DDBJ whole genome shotgun (WGS) entry which is preliminary data.</text>
</comment>
<accession>X1RS89</accession>
<feature type="non-terminal residue" evidence="1">
    <location>
        <position position="1"/>
    </location>
</feature>
<dbReference type="EMBL" id="BARW01013778">
    <property type="protein sequence ID" value="GAI83498.1"/>
    <property type="molecule type" value="Genomic_DNA"/>
</dbReference>